<dbReference type="GeneID" id="69012815"/>
<sequence length="213" mass="23624">MKDTYVVGMWSSTFESSLLWKASRNGQIDGSPSIRPETYRAPTFSWASIDGQITAPTPTRENLLIEVVGFHLDHDSPDTTGLITGGYLDLKCRPGSFKMVVNYIGKLQQLFLEVDGAIVKSKHKKNWSAGVGVNLDVGQAQKSFDDENKAGSLYYVPTQKRTTAGVYLWYLLLVAEDETKTTFRRIGIAVTAEAEEIGLLSTVDKEVRTIRIV</sequence>
<dbReference type="RefSeq" id="XP_045264785.1">
    <property type="nucleotide sequence ID" value="XM_045405683.1"/>
</dbReference>
<dbReference type="PANTHER" id="PTHR33112:SF11">
    <property type="entry name" value="HETEROKARYON INCOMPATIBILITY DOMAIN-CONTAINING PROTEIN"/>
    <property type="match status" value="1"/>
</dbReference>
<evidence type="ECO:0008006" key="3">
    <source>
        <dbReference type="Google" id="ProtNLM"/>
    </source>
</evidence>
<accession>A0A8H4FKU5</accession>
<proteinExistence type="predicted"/>
<organism evidence="1 2">
    <name type="scientific">Colletotrichum gloeosporioides</name>
    <name type="common">Anthracnose fungus</name>
    <name type="synonym">Glomerella cingulata</name>
    <dbReference type="NCBI Taxonomy" id="474922"/>
    <lineage>
        <taxon>Eukaryota</taxon>
        <taxon>Fungi</taxon>
        <taxon>Dikarya</taxon>
        <taxon>Ascomycota</taxon>
        <taxon>Pezizomycotina</taxon>
        <taxon>Sordariomycetes</taxon>
        <taxon>Hypocreomycetidae</taxon>
        <taxon>Glomerellales</taxon>
        <taxon>Glomerellaceae</taxon>
        <taxon>Colletotrichum</taxon>
        <taxon>Colletotrichum gloeosporioides species complex</taxon>
    </lineage>
</organism>
<dbReference type="EMBL" id="WVTB01000041">
    <property type="protein sequence ID" value="KAF3805626.1"/>
    <property type="molecule type" value="Genomic_DNA"/>
</dbReference>
<name>A0A8H4FKU5_COLGL</name>
<evidence type="ECO:0000313" key="2">
    <source>
        <dbReference type="Proteomes" id="UP000613401"/>
    </source>
</evidence>
<gene>
    <name evidence="1" type="ORF">GCG54_00005665</name>
</gene>
<reference evidence="1" key="2">
    <citation type="submission" date="2020-03" db="EMBL/GenBank/DDBJ databases">
        <authorList>
            <person name="Fu F.-F."/>
            <person name="Chen J."/>
        </authorList>
    </citation>
    <scope>NUCLEOTIDE SEQUENCE</scope>
    <source>
        <strain evidence="1">Lc1</strain>
    </source>
</reference>
<reference evidence="1" key="1">
    <citation type="journal article" date="2020" name="Phytopathology">
        <title>Genome sequence and comparative analysis of Colletotrichum gloeosporioides isolated from Liriodendron leaves.</title>
        <authorList>
            <person name="Fu F.F."/>
            <person name="Hao Z."/>
            <person name="Wang P."/>
            <person name="Lu Y."/>
            <person name="Xue L.J."/>
            <person name="Wei G."/>
            <person name="Tian Y."/>
            <person name="Baishi H."/>
            <person name="Xu H."/>
            <person name="Shi J."/>
            <person name="Cheng T."/>
            <person name="Wang G."/>
            <person name="Yi Y."/>
            <person name="Chen J."/>
        </authorList>
    </citation>
    <scope>NUCLEOTIDE SEQUENCE</scope>
    <source>
        <strain evidence="1">Lc1</strain>
    </source>
</reference>
<protein>
    <recommendedName>
        <fullName evidence="3">Heterokaryon incompatibility protein</fullName>
    </recommendedName>
</protein>
<dbReference type="Proteomes" id="UP000613401">
    <property type="component" value="Unassembled WGS sequence"/>
</dbReference>
<dbReference type="AlphaFoldDB" id="A0A8H4FKU5"/>
<evidence type="ECO:0000313" key="1">
    <source>
        <dbReference type="EMBL" id="KAF3805626.1"/>
    </source>
</evidence>
<keyword evidence="2" id="KW-1185">Reference proteome</keyword>
<dbReference type="PANTHER" id="PTHR33112">
    <property type="entry name" value="DOMAIN PROTEIN, PUTATIVE-RELATED"/>
    <property type="match status" value="1"/>
</dbReference>
<comment type="caution">
    <text evidence="1">The sequence shown here is derived from an EMBL/GenBank/DDBJ whole genome shotgun (WGS) entry which is preliminary data.</text>
</comment>